<keyword evidence="3" id="KW-0732">Signal</keyword>
<dbReference type="Proteomes" id="UP000823775">
    <property type="component" value="Unassembled WGS sequence"/>
</dbReference>
<feature type="chain" id="PRO_5046859822" evidence="3">
    <location>
        <begin position="20"/>
        <end position="326"/>
    </location>
</feature>
<evidence type="ECO:0000256" key="2">
    <source>
        <dbReference type="ARBA" id="ARBA00022690"/>
    </source>
</evidence>
<dbReference type="PANTHER" id="PTHR33107">
    <property type="entry name" value="KUNITZ TRYPSIN INHIBITOR 2"/>
    <property type="match status" value="1"/>
</dbReference>
<reference evidence="4 5" key="1">
    <citation type="journal article" date="2021" name="BMC Genomics">
        <title>Datura genome reveals duplications of psychoactive alkaloid biosynthetic genes and high mutation rate following tissue culture.</title>
        <authorList>
            <person name="Rajewski A."/>
            <person name="Carter-House D."/>
            <person name="Stajich J."/>
            <person name="Litt A."/>
        </authorList>
    </citation>
    <scope>NUCLEOTIDE SEQUENCE [LARGE SCALE GENOMIC DNA]</scope>
    <source>
        <strain evidence="4">AR-01</strain>
    </source>
</reference>
<dbReference type="Gene3D" id="2.80.10.50">
    <property type="match status" value="2"/>
</dbReference>
<dbReference type="SMART" id="SM00452">
    <property type="entry name" value="STI"/>
    <property type="match status" value="2"/>
</dbReference>
<keyword evidence="2" id="KW-0646">Protease inhibitor</keyword>
<proteinExistence type="inferred from homology"/>
<dbReference type="InterPro" id="IPR002160">
    <property type="entry name" value="Prot_inh_Kunz-lg"/>
</dbReference>
<dbReference type="InterPro" id="IPR056368">
    <property type="entry name" value="KTI1"/>
</dbReference>
<evidence type="ECO:0000256" key="1">
    <source>
        <dbReference type="ARBA" id="ARBA00005440"/>
    </source>
</evidence>
<dbReference type="CDD" id="cd00178">
    <property type="entry name" value="beta-trefoil_STI"/>
    <property type="match status" value="1"/>
</dbReference>
<accession>A0ABS8V700</accession>
<dbReference type="PRINTS" id="PR00291">
    <property type="entry name" value="KUNITZINHBTR"/>
</dbReference>
<dbReference type="SUPFAM" id="SSF50386">
    <property type="entry name" value="STI-like"/>
    <property type="match status" value="2"/>
</dbReference>
<dbReference type="EMBL" id="JACEIK010003552">
    <property type="protein sequence ID" value="MCD9642172.1"/>
    <property type="molecule type" value="Genomic_DNA"/>
</dbReference>
<gene>
    <name evidence="4" type="ORF">HAX54_028855</name>
</gene>
<protein>
    <submittedName>
        <fullName evidence="4">Uncharacterized protein</fullName>
    </submittedName>
</protein>
<evidence type="ECO:0000313" key="5">
    <source>
        <dbReference type="Proteomes" id="UP000823775"/>
    </source>
</evidence>
<organism evidence="4 5">
    <name type="scientific">Datura stramonium</name>
    <name type="common">Jimsonweed</name>
    <name type="synonym">Common thornapple</name>
    <dbReference type="NCBI Taxonomy" id="4076"/>
    <lineage>
        <taxon>Eukaryota</taxon>
        <taxon>Viridiplantae</taxon>
        <taxon>Streptophyta</taxon>
        <taxon>Embryophyta</taxon>
        <taxon>Tracheophyta</taxon>
        <taxon>Spermatophyta</taxon>
        <taxon>Magnoliopsida</taxon>
        <taxon>eudicotyledons</taxon>
        <taxon>Gunneridae</taxon>
        <taxon>Pentapetalae</taxon>
        <taxon>asterids</taxon>
        <taxon>lamiids</taxon>
        <taxon>Solanales</taxon>
        <taxon>Solanaceae</taxon>
        <taxon>Solanoideae</taxon>
        <taxon>Datureae</taxon>
        <taxon>Datura</taxon>
    </lineage>
</organism>
<dbReference type="PROSITE" id="PS00283">
    <property type="entry name" value="SOYBEAN_KUNITZ"/>
    <property type="match status" value="2"/>
</dbReference>
<sequence>MKNLLLIILLAIFTNSCLSEASSAPEPVLDINGKILRTHTMYHIVPINRSNGGLAVETIGNETCQLGVVEEKYDENGNSLEFIPVDKKKGVIRVSTDLNVAIFSTYECRQSTVWKLENYDPSTEKYFINVGGVDGHPGPQTIRNWFKIEKYWRASSAPEPVLDINGKILRTEKTYFIVPVNGEKYGGVAVETIGNETCQLSVIQKRYVEPHGHGLELIPVDKKKGVVRVSTDLNVAIYSTYDCLESTMWQLEKYDDSKRGKYFINVGPKNRRNWFRIEKYGRGYKFVYCKLICKDVGVHMINGQRRLGLSNVPLVFNFKKEILEGR</sequence>
<comment type="similarity">
    <text evidence="1">Belongs to the protease inhibitor I3 (leguminous Kunitz-type inhibitor) family.</text>
</comment>
<comment type="caution">
    <text evidence="4">The sequence shown here is derived from an EMBL/GenBank/DDBJ whole genome shotgun (WGS) entry which is preliminary data.</text>
</comment>
<dbReference type="PANTHER" id="PTHR33107:SF58">
    <property type="entry name" value="KUNITZ-TYPE PROTEASE INHIBITOR KPI-D12"/>
    <property type="match status" value="1"/>
</dbReference>
<name>A0ABS8V700_DATST</name>
<evidence type="ECO:0000256" key="3">
    <source>
        <dbReference type="SAM" id="SignalP"/>
    </source>
</evidence>
<dbReference type="InterPro" id="IPR011065">
    <property type="entry name" value="Kunitz_inhibitor_STI-like_sf"/>
</dbReference>
<keyword evidence="5" id="KW-1185">Reference proteome</keyword>
<dbReference type="Pfam" id="PF00197">
    <property type="entry name" value="Kunitz_legume"/>
    <property type="match status" value="2"/>
</dbReference>
<feature type="signal peptide" evidence="3">
    <location>
        <begin position="1"/>
        <end position="19"/>
    </location>
</feature>
<evidence type="ECO:0000313" key="4">
    <source>
        <dbReference type="EMBL" id="MCD9642172.1"/>
    </source>
</evidence>